<dbReference type="PANTHER" id="PTHR44119:SF4">
    <property type="entry name" value="AEROBIC COBALTOCHELATASE SUBUNIT COBN"/>
    <property type="match status" value="1"/>
</dbReference>
<organism evidence="4 5">
    <name type="scientific">Desulfosarcina ovata subsp. sediminis</name>
    <dbReference type="NCBI Taxonomy" id="885957"/>
    <lineage>
        <taxon>Bacteria</taxon>
        <taxon>Pseudomonadati</taxon>
        <taxon>Thermodesulfobacteriota</taxon>
        <taxon>Desulfobacteria</taxon>
        <taxon>Desulfobacterales</taxon>
        <taxon>Desulfosarcinaceae</taxon>
        <taxon>Desulfosarcina</taxon>
    </lineage>
</organism>
<sequence length="1299" mass="146367">MKSIKVFCLVITFCLLFPFYVDCKENKVRLVFIISSRDTIATAKAVKKLSERPDIGERCRFELFTDWELRTGRLHKEDIRPGDIILADFMKRETDQFLASIPGKGENEIHSLRCGYLARELEKKGIKPDIRTEAYFQPPTAENLKNLILMVLSAKGMDVAYEKPFVLPDAGIFHPDIETVFKDFAAYFDWYKKSGKYKENSFWVGIHTNRSSAVKESGKLECHIIAALEQNGINALPVFGKPSYHESLKSFFLDDTGHSRVDAVLGFSFRFLRGFPEETGRILSSMNAPIFIPLEAHGITIGQWKKSDTGISTLRTAWQVCIPEQNGGIEPTLVGGKTPARLKGMTEVIYDRVALPDQVAFLIKRIQAWHNLKTRPNSEKRIALLYWNHPPGKQNIGGSYMNCFKSMSKIITELKNHGYGIKGDDFSEGAVKERILLGARNVGSWAPGELDRLIAEKSVIKLPVSQYRKWFDELPQEFKDKVIAQWGQPEASDIMIKDGNIIIPRIDLGNLIVMPQPSRGFGEDAQKLYHDPKIYPHHQYIAFYLWLKKGFQADAIISLGKHGTHEWLPGKQTGLALTDPPDVLIQDIPNIYPYIVDNVGEGIQAKRRGRGVIIDHLVPPLKKGGTYMEYRKLTALIDSFHEAEKIDPLLAKEKFKAVEEQTKALGIHKELGFDEINDHVVEAVEHYILELSETLIPYGLHTFGVSPAGRPLEDLNQAMCEASPEIDSLEMKSRIQACGKSEMSSLIKALAGGYIAPAEGNDPVRNPDAVPTGKNFYGFNIDKVPSKEAWAMGKKLADEMIQTYREAHDTYPEKLGLILWSTELQRNEGASVAAVFYLLGITPVWDNKDQVVDIAVIPGKMLKRPRIDVLVQSSGLFRDCYAKLIKLMDRAVRMASSMKDVENFIAVHNQKIEAALIENGYTPEQAADLSRARVFAPMPGAYSHALQELIPNSGIWEDDTEIADVFIHHYSFAYGNHIWGKPLKSGYKANLDDVKMTMHTLSSNVYNMLDNDDVFAFLGGLSLAVKHQTGSFPDTVVANMKDGKSVSIEDLPKAIGKALRTRYLNPEWIKGMKQDGYSGARAMDKFVEYLWGFQVTSPWAVSNTQWEEIYHVYIQDKYGQDLKAFFDNNNPWALQSISARMLEADRKAYWKAPEEMKKEIARTFALNVIEKGVACCEHTCNNPMFQNYVTNFLSLAGLLTPKQMDRFKTTLAKASGKTLEEQIADHQQVRRNLETTVKEIQKNEDVKAATQGENIEGFEMVEEKLDRTNVASSGSAWQVMAIVFGILLLLFAGYKRITV</sequence>
<dbReference type="EMBL" id="AP021876">
    <property type="protein sequence ID" value="BBO80681.1"/>
    <property type="molecule type" value="Genomic_DNA"/>
</dbReference>
<dbReference type="Pfam" id="PF02514">
    <property type="entry name" value="CobN-Mg_chel"/>
    <property type="match status" value="2"/>
</dbReference>
<dbReference type="InterPro" id="IPR003672">
    <property type="entry name" value="CobN/Mg_chltase"/>
</dbReference>
<dbReference type="RefSeq" id="WP_155321566.1">
    <property type="nucleotide sequence ID" value="NZ_AP021876.1"/>
</dbReference>
<accession>A0A5K7ZIH2</accession>
<evidence type="ECO:0000256" key="1">
    <source>
        <dbReference type="SAM" id="Coils"/>
    </source>
</evidence>
<feature type="transmembrane region" description="Helical" evidence="2">
    <location>
        <begin position="1275"/>
        <end position="1294"/>
    </location>
</feature>
<keyword evidence="2" id="KW-0472">Membrane</keyword>
<proteinExistence type="predicted"/>
<feature type="coiled-coil region" evidence="1">
    <location>
        <begin position="1216"/>
        <end position="1243"/>
    </location>
</feature>
<keyword evidence="1" id="KW-0175">Coiled coil</keyword>
<feature type="domain" description="CobN/magnesium chelatase" evidence="3">
    <location>
        <begin position="134"/>
        <end position="723"/>
    </location>
</feature>
<name>A0A5K7ZIH2_9BACT</name>
<dbReference type="KEGG" id="dov:DSCO28_12470"/>
<evidence type="ECO:0000313" key="5">
    <source>
        <dbReference type="Proteomes" id="UP000425960"/>
    </source>
</evidence>
<feature type="domain" description="CobN/magnesium chelatase" evidence="3">
    <location>
        <begin position="730"/>
        <end position="1156"/>
    </location>
</feature>
<evidence type="ECO:0000259" key="3">
    <source>
        <dbReference type="Pfam" id="PF02514"/>
    </source>
</evidence>
<dbReference type="Proteomes" id="UP000425960">
    <property type="component" value="Chromosome"/>
</dbReference>
<keyword evidence="2" id="KW-0812">Transmembrane</keyword>
<evidence type="ECO:0000256" key="2">
    <source>
        <dbReference type="SAM" id="Phobius"/>
    </source>
</evidence>
<gene>
    <name evidence="4" type="ORF">DSCO28_12470</name>
</gene>
<evidence type="ECO:0000313" key="4">
    <source>
        <dbReference type="EMBL" id="BBO80681.1"/>
    </source>
</evidence>
<keyword evidence="2" id="KW-1133">Transmembrane helix</keyword>
<reference evidence="4 5" key="1">
    <citation type="submission" date="2019-11" db="EMBL/GenBank/DDBJ databases">
        <title>Comparative genomics of hydrocarbon-degrading Desulfosarcina strains.</title>
        <authorList>
            <person name="Watanabe M."/>
            <person name="Kojima H."/>
            <person name="Fukui M."/>
        </authorList>
    </citation>
    <scope>NUCLEOTIDE SEQUENCE [LARGE SCALE GENOMIC DNA]</scope>
    <source>
        <strain evidence="4 5">28bB2T</strain>
    </source>
</reference>
<dbReference type="PANTHER" id="PTHR44119">
    <property type="entry name" value="MAGNESIUM-CHELATASE SUBUNIT CHLH, CHLOROPLASTIC"/>
    <property type="match status" value="1"/>
</dbReference>
<dbReference type="CDD" id="cd10150">
    <property type="entry name" value="CobN_like"/>
    <property type="match status" value="1"/>
</dbReference>
<protein>
    <submittedName>
        <fullName evidence="4">Cobalamin biosynthesis protein CobN</fullName>
    </submittedName>
</protein>